<protein>
    <recommendedName>
        <fullName evidence="1">CinA C-terminal domain-containing protein</fullName>
    </recommendedName>
</protein>
<accession>A0A0S8G7N6</accession>
<dbReference type="NCBIfam" id="TIGR00199">
    <property type="entry name" value="PncC_domain"/>
    <property type="match status" value="1"/>
</dbReference>
<evidence type="ECO:0000259" key="1">
    <source>
        <dbReference type="Pfam" id="PF02464"/>
    </source>
</evidence>
<dbReference type="EMBL" id="LJUO01000160">
    <property type="protein sequence ID" value="KPK68593.1"/>
    <property type="molecule type" value="Genomic_DNA"/>
</dbReference>
<reference evidence="2 3" key="1">
    <citation type="journal article" date="2015" name="Microbiome">
        <title>Genomic resolution of linkages in carbon, nitrogen, and sulfur cycling among widespread estuary sediment bacteria.</title>
        <authorList>
            <person name="Baker B.J."/>
            <person name="Lazar C.S."/>
            <person name="Teske A.P."/>
            <person name="Dick G.J."/>
        </authorList>
    </citation>
    <scope>NUCLEOTIDE SEQUENCE [LARGE SCALE GENOMIC DNA]</scope>
    <source>
        <strain evidence="2">SM23_60</strain>
    </source>
</reference>
<gene>
    <name evidence="2" type="ORF">AMJ87_11655</name>
</gene>
<dbReference type="InterPro" id="IPR008136">
    <property type="entry name" value="CinA_C"/>
</dbReference>
<evidence type="ECO:0000313" key="3">
    <source>
        <dbReference type="Proteomes" id="UP000051096"/>
    </source>
</evidence>
<comment type="caution">
    <text evidence="2">The sequence shown here is derived from an EMBL/GenBank/DDBJ whole genome shotgun (WGS) entry which is preliminary data.</text>
</comment>
<dbReference type="Gene3D" id="3.90.950.20">
    <property type="entry name" value="CinA-like"/>
    <property type="match status" value="1"/>
</dbReference>
<dbReference type="InterPro" id="IPR036653">
    <property type="entry name" value="CinA-like_C"/>
</dbReference>
<proteinExistence type="predicted"/>
<dbReference type="Proteomes" id="UP000051096">
    <property type="component" value="Unassembled WGS sequence"/>
</dbReference>
<sequence length="157" mass="16830">MTRRAVLTSLARQLLRKKLTISVCESCTGGMLGSMITDRPGSSKYFVGGIIAYSNEVKRKVIGVKPATLRKYGSVSAEVVKEMARGVRRKLITDIGIAITGIAGPAGGSKKKPVGLVYLGVASKQKVSVKMLLLKGSRDTIRKKACTEALYLLIDCL</sequence>
<dbReference type="Pfam" id="PF02464">
    <property type="entry name" value="CinA"/>
    <property type="match status" value="1"/>
</dbReference>
<dbReference type="SUPFAM" id="SSF142433">
    <property type="entry name" value="CinA-like"/>
    <property type="match status" value="1"/>
</dbReference>
<dbReference type="AlphaFoldDB" id="A0A0S8G7N6"/>
<organism evidence="2 3">
    <name type="scientific">candidate division WOR_3 bacterium SM23_60</name>
    <dbReference type="NCBI Taxonomy" id="1703780"/>
    <lineage>
        <taxon>Bacteria</taxon>
        <taxon>Bacteria division WOR-3</taxon>
    </lineage>
</organism>
<evidence type="ECO:0000313" key="2">
    <source>
        <dbReference type="EMBL" id="KPK68593.1"/>
    </source>
</evidence>
<feature type="domain" description="CinA C-terminal" evidence="1">
    <location>
        <begin position="8"/>
        <end position="157"/>
    </location>
</feature>
<name>A0A0S8G7N6_UNCW3</name>